<evidence type="ECO:0000256" key="3">
    <source>
        <dbReference type="ARBA" id="ARBA00022989"/>
    </source>
</evidence>
<dbReference type="PANTHER" id="PTHR23507:SF40">
    <property type="entry name" value="TETRACYCLINE-EFFLUX TRANSPORTER"/>
    <property type="match status" value="1"/>
</dbReference>
<evidence type="ECO:0000256" key="2">
    <source>
        <dbReference type="ARBA" id="ARBA00022692"/>
    </source>
</evidence>
<dbReference type="SUPFAM" id="SSF103473">
    <property type="entry name" value="MFS general substrate transporter"/>
    <property type="match status" value="1"/>
</dbReference>
<feature type="transmembrane region" description="Helical" evidence="6">
    <location>
        <begin position="253"/>
        <end position="274"/>
    </location>
</feature>
<feature type="transmembrane region" description="Helical" evidence="6">
    <location>
        <begin position="61"/>
        <end position="80"/>
    </location>
</feature>
<evidence type="ECO:0000313" key="7">
    <source>
        <dbReference type="EMBL" id="KAK0653712.1"/>
    </source>
</evidence>
<feature type="region of interest" description="Disordered" evidence="5">
    <location>
        <begin position="1"/>
        <end position="53"/>
    </location>
</feature>
<feature type="compositionally biased region" description="Polar residues" evidence="5">
    <location>
        <begin position="7"/>
        <end position="16"/>
    </location>
</feature>
<feature type="transmembrane region" description="Helical" evidence="6">
    <location>
        <begin position="615"/>
        <end position="635"/>
    </location>
</feature>
<dbReference type="GO" id="GO:0022857">
    <property type="term" value="F:transmembrane transporter activity"/>
    <property type="evidence" value="ECO:0007669"/>
    <property type="project" value="InterPro"/>
</dbReference>
<accession>A0AA39YLG8</accession>
<evidence type="ECO:0000256" key="4">
    <source>
        <dbReference type="ARBA" id="ARBA00023136"/>
    </source>
</evidence>
<reference evidence="7" key="1">
    <citation type="submission" date="2023-06" db="EMBL/GenBank/DDBJ databases">
        <title>Multi-omics analyses reveal the molecular pathogenesis toolkit of Lasiodiplodia hormozganensis, a cross-kingdom pathogen.</title>
        <authorList>
            <person name="Felix C."/>
            <person name="Meneses R."/>
            <person name="Goncalves M.F.M."/>
            <person name="Tilleman L."/>
            <person name="Duarte A.S."/>
            <person name="Jorrin-Novo J.V."/>
            <person name="Van De Peer Y."/>
            <person name="Deforce D."/>
            <person name="Van Nieuwerburgh F."/>
            <person name="Esteves A.C."/>
            <person name="Alves A."/>
        </authorList>
    </citation>
    <scope>NUCLEOTIDE SEQUENCE</scope>
    <source>
        <strain evidence="7">CBS 339.90</strain>
    </source>
</reference>
<keyword evidence="3 6" id="KW-1133">Transmembrane helix</keyword>
<feature type="transmembrane region" description="Helical" evidence="6">
    <location>
        <begin position="228"/>
        <end position="247"/>
    </location>
</feature>
<dbReference type="InterPro" id="IPR036259">
    <property type="entry name" value="MFS_trans_sf"/>
</dbReference>
<gene>
    <name evidence="7" type="primary">YJL163C</name>
    <name evidence="7" type="ORF">DIS24_g5779</name>
</gene>
<feature type="transmembrane region" description="Helical" evidence="6">
    <location>
        <begin position="491"/>
        <end position="507"/>
    </location>
</feature>
<evidence type="ECO:0000313" key="8">
    <source>
        <dbReference type="Proteomes" id="UP001175001"/>
    </source>
</evidence>
<sequence>MHHDSHGTATRPSVESDNVELGWLDARDDEPFLPDARRSDDDGDGIPRNATAEEKTRKPRVIWLTVFFLISSLSFGIAVVPRMNLIVSLICRQTLQGDFDPVVIGGYNRQCQVDAVSAHTAMVQSAGNVISGVLSAAVAAFLNVLSDRVGRVPIIAYTATVLAAVEVVLVLLAKAPSTTSYRWLYLAYTLDGLSGSFATVMAMSSAYISDCVDEEKRNVQVGRMHGAMFIGIAVGPAMSSGIVAGSGQKSPLLVFYLGLAMRAISLVYLPLFVAESLPHARKGLAGAFPVFSRARWQQITKPARGVDAILIKLRKLSPRKWLDRLVPPSSPGSRRLRRNVVLLLAINLICYIAAMATSDILILYPQVVFKWGNVENNMFMSVINGFRAVVSTLGIPVLIFFFQRRRSPALPLDSTPIPHTTPTPAPPQPTTSPTSPAMLDPSAFPDLDALTSPTTPISPYQPHQHPSDDPAMPPPPPPATHQDTLDPLDRTLIVTAILFDIFGYLGYAASPNGILFTLCGAAAAFGAVGLSTSEAALTKIVAPSSSSSAAASPSQARTARAMREEAMAGGGGSSSRVGELMAGLGLLQSVVRIVAPAVVNAVYGATVAVGAPGTAFVGVAGVLGVGAALTWGLVVG</sequence>
<feature type="region of interest" description="Disordered" evidence="5">
    <location>
        <begin position="454"/>
        <end position="485"/>
    </location>
</feature>
<feature type="compositionally biased region" description="Basic and acidic residues" evidence="5">
    <location>
        <begin position="25"/>
        <end position="40"/>
    </location>
</feature>
<comment type="subcellular location">
    <subcellularLocation>
        <location evidence="1">Membrane</location>
        <topology evidence="1">Multi-pass membrane protein</topology>
    </subcellularLocation>
</comment>
<comment type="caution">
    <text evidence="7">The sequence shown here is derived from an EMBL/GenBank/DDBJ whole genome shotgun (WGS) entry which is preliminary data.</text>
</comment>
<evidence type="ECO:0000256" key="5">
    <source>
        <dbReference type="SAM" id="MobiDB-lite"/>
    </source>
</evidence>
<keyword evidence="4 6" id="KW-0472">Membrane</keyword>
<dbReference type="AlphaFoldDB" id="A0AA39YLG8"/>
<feature type="region of interest" description="Disordered" evidence="5">
    <location>
        <begin position="412"/>
        <end position="438"/>
    </location>
</feature>
<dbReference type="GO" id="GO:0016020">
    <property type="term" value="C:membrane"/>
    <property type="evidence" value="ECO:0007669"/>
    <property type="project" value="UniProtKB-SubCell"/>
</dbReference>
<feature type="transmembrane region" description="Helical" evidence="6">
    <location>
        <begin position="340"/>
        <end position="364"/>
    </location>
</feature>
<feature type="transmembrane region" description="Helical" evidence="6">
    <location>
        <begin position="185"/>
        <end position="208"/>
    </location>
</feature>
<feature type="transmembrane region" description="Helical" evidence="6">
    <location>
        <begin position="513"/>
        <end position="530"/>
    </location>
</feature>
<organism evidence="7 8">
    <name type="scientific">Lasiodiplodia hormozganensis</name>
    <dbReference type="NCBI Taxonomy" id="869390"/>
    <lineage>
        <taxon>Eukaryota</taxon>
        <taxon>Fungi</taxon>
        <taxon>Dikarya</taxon>
        <taxon>Ascomycota</taxon>
        <taxon>Pezizomycotina</taxon>
        <taxon>Dothideomycetes</taxon>
        <taxon>Dothideomycetes incertae sedis</taxon>
        <taxon>Botryosphaeriales</taxon>
        <taxon>Botryosphaeriaceae</taxon>
        <taxon>Lasiodiplodia</taxon>
    </lineage>
</organism>
<evidence type="ECO:0000256" key="1">
    <source>
        <dbReference type="ARBA" id="ARBA00004141"/>
    </source>
</evidence>
<dbReference type="Gene3D" id="1.20.1250.20">
    <property type="entry name" value="MFS general substrate transporter like domains"/>
    <property type="match status" value="1"/>
</dbReference>
<proteinExistence type="predicted"/>
<feature type="transmembrane region" description="Helical" evidence="6">
    <location>
        <begin position="152"/>
        <end position="173"/>
    </location>
</feature>
<feature type="transmembrane region" description="Helical" evidence="6">
    <location>
        <begin position="590"/>
        <end position="609"/>
    </location>
</feature>
<feature type="transmembrane region" description="Helical" evidence="6">
    <location>
        <begin position="126"/>
        <end position="145"/>
    </location>
</feature>
<dbReference type="Pfam" id="PF07690">
    <property type="entry name" value="MFS_1"/>
    <property type="match status" value="1"/>
</dbReference>
<feature type="transmembrane region" description="Helical" evidence="6">
    <location>
        <begin position="384"/>
        <end position="402"/>
    </location>
</feature>
<name>A0AA39YLG8_9PEZI</name>
<evidence type="ECO:0000256" key="6">
    <source>
        <dbReference type="SAM" id="Phobius"/>
    </source>
</evidence>
<dbReference type="EMBL" id="JAUJDW010000025">
    <property type="protein sequence ID" value="KAK0653712.1"/>
    <property type="molecule type" value="Genomic_DNA"/>
</dbReference>
<feature type="compositionally biased region" description="Pro residues" evidence="5">
    <location>
        <begin position="419"/>
        <end position="430"/>
    </location>
</feature>
<keyword evidence="8" id="KW-1185">Reference proteome</keyword>
<dbReference type="Proteomes" id="UP001175001">
    <property type="component" value="Unassembled WGS sequence"/>
</dbReference>
<protein>
    <submittedName>
        <fullName evidence="7">Membrane protein</fullName>
    </submittedName>
</protein>
<dbReference type="InterPro" id="IPR011701">
    <property type="entry name" value="MFS"/>
</dbReference>
<dbReference type="PANTHER" id="PTHR23507">
    <property type="entry name" value="ZGC:174356"/>
    <property type="match status" value="1"/>
</dbReference>
<keyword evidence="2 6" id="KW-0812">Transmembrane</keyword>